<name>A0A382K1Y6_9ZZZZ</name>
<reference evidence="1" key="1">
    <citation type="submission" date="2018-05" db="EMBL/GenBank/DDBJ databases">
        <authorList>
            <person name="Lanie J.A."/>
            <person name="Ng W.-L."/>
            <person name="Kazmierczak K.M."/>
            <person name="Andrzejewski T.M."/>
            <person name="Davidsen T.M."/>
            <person name="Wayne K.J."/>
            <person name="Tettelin H."/>
            <person name="Glass J.I."/>
            <person name="Rusch D."/>
            <person name="Podicherti R."/>
            <person name="Tsui H.-C.T."/>
            <person name="Winkler M.E."/>
        </authorList>
    </citation>
    <scope>NUCLEOTIDE SEQUENCE</scope>
</reference>
<accession>A0A382K1Y6</accession>
<dbReference type="EMBL" id="UINC01077422">
    <property type="protein sequence ID" value="SVC17533.1"/>
    <property type="molecule type" value="Genomic_DNA"/>
</dbReference>
<dbReference type="AlphaFoldDB" id="A0A382K1Y6"/>
<sequence length="250" mass="28218">MKRKSLILVFFFILLPQFSMAQTMPAGNNVMALQLCSLNDNNTVQDVISFFNDAENSGSPGIGMAHIREPIARWGVFEANFDYIMAYYFPNYSAYGEWLTWVQDNAGQEYSRIATCVGSYVSTNYGVNPDASPYEANTTYLDVRNCTLREGADRNTAIEWHQQWAQYGNELGTDVARSLQFRIYGVFQNDEGSSMYSVTRVGATPVELMEHVDTFQFGEIRPSFDRITAANPNAACDNGTLWRSTVGFRR</sequence>
<protein>
    <submittedName>
        <fullName evidence="1">Uncharacterized protein</fullName>
    </submittedName>
</protein>
<gene>
    <name evidence="1" type="ORF">METZ01_LOCUS270387</name>
</gene>
<proteinExistence type="predicted"/>
<organism evidence="1">
    <name type="scientific">marine metagenome</name>
    <dbReference type="NCBI Taxonomy" id="408172"/>
    <lineage>
        <taxon>unclassified sequences</taxon>
        <taxon>metagenomes</taxon>
        <taxon>ecological metagenomes</taxon>
    </lineage>
</organism>
<evidence type="ECO:0000313" key="1">
    <source>
        <dbReference type="EMBL" id="SVC17533.1"/>
    </source>
</evidence>